<dbReference type="EC" id="2.1.1.-" evidence="8"/>
<accession>A0A7G1NYI5</accession>
<evidence type="ECO:0000313" key="12">
    <source>
        <dbReference type="Proteomes" id="UP000516444"/>
    </source>
</evidence>
<feature type="compositionally biased region" description="Polar residues" evidence="9">
    <location>
        <begin position="55"/>
        <end position="69"/>
    </location>
</feature>
<keyword evidence="3" id="KW-0808">Transferase</keyword>
<sequence>MITPYFIGDAVTLYTGDAVEVLRELPDNTADCVVTSPPYWGLRDYGTGEWVGGNPSCTHSTGRGTSTAPPNHPRTPYPASPAHRGGSPRTCRRCRAVRHDRQYGLEATPEYYVDALRGVFAELRRVLTATGTVWLNLGDSYSATPPGRTDDPMRRSTATGRRALGIMRESVQRAGVDRTQALPRKNLIGMPWRVAFALQADGWILRNAVVWHKPNAMPESVHDRLSNRYELVFLLVQQPRYYFNLDVIREPLVRPGALGEGIVIGGSRKGRRAGIDATERRRGQSIYGEGKYTDRTAFSAHPPGEALRPTGRRHTAAHIKGKNPGDVWSMSTRPLRAAHFATYPIDLPLRCIAAGCPPHGTVLDPFSGAATTALAARQLERPYVGIDLRSDFHDIGLDRLGLPRPGSTPPQDGRTG</sequence>
<evidence type="ECO:0000256" key="5">
    <source>
        <dbReference type="ARBA" id="ARBA00022747"/>
    </source>
</evidence>
<dbReference type="SUPFAM" id="SSF53335">
    <property type="entry name" value="S-adenosyl-L-methionine-dependent methyltransferases"/>
    <property type="match status" value="1"/>
</dbReference>
<feature type="compositionally biased region" description="Pro residues" evidence="9">
    <location>
        <begin position="70"/>
        <end position="79"/>
    </location>
</feature>
<dbReference type="GO" id="GO:0008170">
    <property type="term" value="F:N-methyltransferase activity"/>
    <property type="evidence" value="ECO:0007669"/>
    <property type="project" value="InterPro"/>
</dbReference>
<dbReference type="REBASE" id="446551">
    <property type="entry name" value="M.Sgl4677ORF33520P"/>
</dbReference>
<keyword evidence="4" id="KW-0949">S-adenosyl-L-methionine</keyword>
<keyword evidence="12" id="KW-1185">Reference proteome</keyword>
<dbReference type="InterPro" id="IPR002941">
    <property type="entry name" value="DNA_methylase_N4/N6"/>
</dbReference>
<dbReference type="Gene3D" id="3.40.50.150">
    <property type="entry name" value="Vaccinia Virus protein VP39"/>
    <property type="match status" value="1"/>
</dbReference>
<dbReference type="RefSeq" id="WP_190850759.1">
    <property type="nucleotide sequence ID" value="NZ_AP023440.1"/>
</dbReference>
<evidence type="ECO:0000256" key="4">
    <source>
        <dbReference type="ARBA" id="ARBA00022691"/>
    </source>
</evidence>
<dbReference type="KEGG" id="sgm:GCM10017557_33520"/>
<evidence type="ECO:0000256" key="2">
    <source>
        <dbReference type="ARBA" id="ARBA00022603"/>
    </source>
</evidence>
<evidence type="ECO:0000259" key="10">
    <source>
        <dbReference type="Pfam" id="PF01555"/>
    </source>
</evidence>
<dbReference type="PRINTS" id="PR00508">
    <property type="entry name" value="S21N4MTFRASE"/>
</dbReference>
<feature type="domain" description="DNA methylase N-4/N-6" evidence="10">
    <location>
        <begin position="31"/>
        <end position="395"/>
    </location>
</feature>
<organism evidence="11 12">
    <name type="scientific">Streptomyces aurantiacus</name>
    <dbReference type="NCBI Taxonomy" id="47760"/>
    <lineage>
        <taxon>Bacteria</taxon>
        <taxon>Bacillati</taxon>
        <taxon>Actinomycetota</taxon>
        <taxon>Actinomycetes</taxon>
        <taxon>Kitasatosporales</taxon>
        <taxon>Streptomycetaceae</taxon>
        <taxon>Streptomyces</taxon>
        <taxon>Streptomyces aurantiacus group</taxon>
    </lineage>
</organism>
<keyword evidence="2" id="KW-0489">Methyltransferase</keyword>
<evidence type="ECO:0000256" key="1">
    <source>
        <dbReference type="ARBA" id="ARBA00010203"/>
    </source>
</evidence>
<dbReference type="GO" id="GO:0032259">
    <property type="term" value="P:methylation"/>
    <property type="evidence" value="ECO:0007669"/>
    <property type="project" value="UniProtKB-KW"/>
</dbReference>
<feature type="region of interest" description="Disordered" evidence="9">
    <location>
        <begin position="53"/>
        <end position="90"/>
    </location>
</feature>
<reference evidence="11 12" key="1">
    <citation type="journal article" date="2014" name="Int. J. Syst. Evol. Microbiol.">
        <title>Complete genome sequence of Corynebacterium casei LMG S-19264T (=DSM 44701T), isolated from a smear-ripened cheese.</title>
        <authorList>
            <consortium name="US DOE Joint Genome Institute (JGI-PGF)"/>
            <person name="Walter F."/>
            <person name="Albersmeier A."/>
            <person name="Kalinowski J."/>
            <person name="Ruckert C."/>
        </authorList>
    </citation>
    <scope>NUCLEOTIDE SEQUENCE [LARGE SCALE GENOMIC DNA]</scope>
    <source>
        <strain evidence="11 12">JCM 4677</strain>
    </source>
</reference>
<proteinExistence type="inferred from homology"/>
<gene>
    <name evidence="11" type="ORF">GCM10017557_33520</name>
</gene>
<dbReference type="PROSITE" id="PS00093">
    <property type="entry name" value="N4_MTASE"/>
    <property type="match status" value="1"/>
</dbReference>
<comment type="similarity">
    <text evidence="1">Belongs to the N(4)/N(6)-methyltransferase family. N(4) subfamily.</text>
</comment>
<evidence type="ECO:0000256" key="9">
    <source>
        <dbReference type="SAM" id="MobiDB-lite"/>
    </source>
</evidence>
<name>A0A7G1NYI5_9ACTN</name>
<dbReference type="InterPro" id="IPR029063">
    <property type="entry name" value="SAM-dependent_MTases_sf"/>
</dbReference>
<protein>
    <recommendedName>
        <fullName evidence="8">Methyltransferase</fullName>
        <ecNumber evidence="8">2.1.1.-</ecNumber>
    </recommendedName>
</protein>
<dbReference type="GO" id="GO:0015667">
    <property type="term" value="F:site-specific DNA-methyltransferase (cytosine-N4-specific) activity"/>
    <property type="evidence" value="ECO:0007669"/>
    <property type="project" value="UniProtKB-EC"/>
</dbReference>
<dbReference type="InterPro" id="IPR001091">
    <property type="entry name" value="RM_Methyltransferase"/>
</dbReference>
<dbReference type="AlphaFoldDB" id="A0A7G1NYI5"/>
<comment type="catalytic activity">
    <reaction evidence="7">
        <text>a 2'-deoxycytidine in DNA + S-adenosyl-L-methionine = an N(4)-methyl-2'-deoxycytidine in DNA + S-adenosyl-L-homocysteine + H(+)</text>
        <dbReference type="Rhea" id="RHEA:16857"/>
        <dbReference type="Rhea" id="RHEA-COMP:11369"/>
        <dbReference type="Rhea" id="RHEA-COMP:13674"/>
        <dbReference type="ChEBI" id="CHEBI:15378"/>
        <dbReference type="ChEBI" id="CHEBI:57856"/>
        <dbReference type="ChEBI" id="CHEBI:59789"/>
        <dbReference type="ChEBI" id="CHEBI:85452"/>
        <dbReference type="ChEBI" id="CHEBI:137933"/>
        <dbReference type="EC" id="2.1.1.113"/>
    </reaction>
</comment>
<dbReference type="Pfam" id="PF01555">
    <property type="entry name" value="N6_N4_Mtase"/>
    <property type="match status" value="1"/>
</dbReference>
<dbReference type="GO" id="GO:0009307">
    <property type="term" value="P:DNA restriction-modification system"/>
    <property type="evidence" value="ECO:0007669"/>
    <property type="project" value="UniProtKB-KW"/>
</dbReference>
<dbReference type="EMBL" id="AP023440">
    <property type="protein sequence ID" value="BCL28493.1"/>
    <property type="molecule type" value="Genomic_DNA"/>
</dbReference>
<evidence type="ECO:0000256" key="6">
    <source>
        <dbReference type="ARBA" id="ARBA00023125"/>
    </source>
</evidence>
<dbReference type="Proteomes" id="UP000516444">
    <property type="component" value="Chromosome"/>
</dbReference>
<keyword evidence="6" id="KW-0238">DNA-binding</keyword>
<evidence type="ECO:0000256" key="3">
    <source>
        <dbReference type="ARBA" id="ARBA00022679"/>
    </source>
</evidence>
<evidence type="ECO:0000256" key="8">
    <source>
        <dbReference type="RuleBase" id="RU362026"/>
    </source>
</evidence>
<evidence type="ECO:0000256" key="7">
    <source>
        <dbReference type="ARBA" id="ARBA00049120"/>
    </source>
</evidence>
<evidence type="ECO:0000313" key="11">
    <source>
        <dbReference type="EMBL" id="BCL28493.1"/>
    </source>
</evidence>
<keyword evidence="5" id="KW-0680">Restriction system</keyword>
<dbReference type="GO" id="GO:0003677">
    <property type="term" value="F:DNA binding"/>
    <property type="evidence" value="ECO:0007669"/>
    <property type="project" value="UniProtKB-KW"/>
</dbReference>
<dbReference type="InterPro" id="IPR017985">
    <property type="entry name" value="MeTrfase_CN4_CS"/>
</dbReference>